<evidence type="ECO:0000256" key="1">
    <source>
        <dbReference type="SAM" id="MobiDB-lite"/>
    </source>
</evidence>
<protein>
    <recommendedName>
        <fullName evidence="5">YqgE/AlgH family protein</fullName>
    </recommendedName>
</protein>
<keyword evidence="4" id="KW-1185">Reference proteome</keyword>
<evidence type="ECO:0000256" key="2">
    <source>
        <dbReference type="SAM" id="SignalP"/>
    </source>
</evidence>
<dbReference type="PANTHER" id="PTHR31984">
    <property type="entry name" value="TRANSPORTER, PUTATIVE (DUF179)-RELATED"/>
    <property type="match status" value="1"/>
</dbReference>
<dbReference type="OrthoDB" id="272750at2759"/>
<gene>
    <name evidence="3" type="ORF">PSNMU_V1.4_AUG-EV-PASAV3_0100110</name>
</gene>
<evidence type="ECO:0000313" key="3">
    <source>
        <dbReference type="EMBL" id="VEU43008.1"/>
    </source>
</evidence>
<dbReference type="EMBL" id="CAACVS010000506">
    <property type="protein sequence ID" value="VEU43008.1"/>
    <property type="molecule type" value="Genomic_DNA"/>
</dbReference>
<feature type="compositionally biased region" description="Acidic residues" evidence="1">
    <location>
        <begin position="135"/>
        <end position="154"/>
    </location>
</feature>
<keyword evidence="2" id="KW-0732">Signal</keyword>
<accession>A0A448ZLV3</accession>
<feature type="chain" id="PRO_5019250974" description="YqgE/AlgH family protein" evidence="2">
    <location>
        <begin position="24"/>
        <end position="710"/>
    </location>
</feature>
<dbReference type="Proteomes" id="UP000291116">
    <property type="component" value="Unassembled WGS sequence"/>
</dbReference>
<feature type="compositionally biased region" description="Basic and acidic residues" evidence="1">
    <location>
        <begin position="110"/>
        <end position="120"/>
    </location>
</feature>
<proteinExistence type="predicted"/>
<sequence>MNLSDIFQLRLFLCLLLFAIARSFSPLHLRAGKLTSESVPFRENVGRRSTRALLSPRRKSQIVCKPHCADQLLSRHAKSRDEDYDDDDDISLDDKDWRAFRAKLVMGEKNPSDVDDDRKSSKLGKSSSFENSSDSGDDIYADQENNEPISDDGDLDGIGSIFRDEFVQGSQSDSKGETKMEELTPLDPSQWAYDSGDVIEQGAVILGGIEQEFGFGLRQQYFHKTVILVLDHSPTFTKGIILNRPTDLTLEDNINPGLKWRVWFGGDVEGLHARHPDIICLHSLKDERATKASIPVMKDIRWTTFDNAKKLVKAGIANVSDFWVFVGYAGWGPNQLKGELERNSWYMAATDSQTLLKELARQSEGADPRDAGLSTWTLLMNMIGRSETARQYYVQFDDLMLKEWAFSNLLSEAAGGGAGRQQRDPEEFNTNPELVEQLTSLLEKRPDPPIEGALVSASGVDRSPFLLQKQEYHKSIVLILKEDKLATVGVILNRVSSKGIDIQVNDLKTGGKKVVTIPMRFGGPYSIQGEESLLWIHRSEALRKASIGHPVGNEESNGIWKCTTEDVMKAVGQGIAPPEDFIVVSGVSIWPKQEGAEQGIQGELELGNFRLVSESVRDDMWSTLLKQQVLLKKTNFIESLRLSEEAWSFAESDSAKKKEMLSPMSGLGENFDEEDDSLVFKSDYKVSRLSDDALRGWCAVFLLGMTNFEI</sequence>
<feature type="region of interest" description="Disordered" evidence="1">
    <location>
        <begin position="108"/>
        <end position="154"/>
    </location>
</feature>
<dbReference type="AlphaFoldDB" id="A0A448ZLV3"/>
<feature type="signal peptide" evidence="2">
    <location>
        <begin position="1"/>
        <end position="23"/>
    </location>
</feature>
<dbReference type="SUPFAM" id="SSF143456">
    <property type="entry name" value="VC0467-like"/>
    <property type="match status" value="2"/>
</dbReference>
<dbReference type="Pfam" id="PF02622">
    <property type="entry name" value="DUF179"/>
    <property type="match status" value="2"/>
</dbReference>
<dbReference type="InterPro" id="IPR003774">
    <property type="entry name" value="AlgH-like"/>
</dbReference>
<evidence type="ECO:0008006" key="5">
    <source>
        <dbReference type="Google" id="ProtNLM"/>
    </source>
</evidence>
<name>A0A448ZLV3_9STRA</name>
<dbReference type="Gene3D" id="3.40.1740.10">
    <property type="entry name" value="VC0467-like"/>
    <property type="match status" value="2"/>
</dbReference>
<organism evidence="3 4">
    <name type="scientific">Pseudo-nitzschia multistriata</name>
    <dbReference type="NCBI Taxonomy" id="183589"/>
    <lineage>
        <taxon>Eukaryota</taxon>
        <taxon>Sar</taxon>
        <taxon>Stramenopiles</taxon>
        <taxon>Ochrophyta</taxon>
        <taxon>Bacillariophyta</taxon>
        <taxon>Bacillariophyceae</taxon>
        <taxon>Bacillariophycidae</taxon>
        <taxon>Bacillariales</taxon>
        <taxon>Bacillariaceae</taxon>
        <taxon>Pseudo-nitzschia</taxon>
    </lineage>
</organism>
<evidence type="ECO:0000313" key="4">
    <source>
        <dbReference type="Proteomes" id="UP000291116"/>
    </source>
</evidence>
<dbReference type="PANTHER" id="PTHR31984:SF17">
    <property type="entry name" value="TRANSCRIPTIONAL REGULATOR"/>
    <property type="match status" value="1"/>
</dbReference>
<reference evidence="3 4" key="1">
    <citation type="submission" date="2019-01" db="EMBL/GenBank/DDBJ databases">
        <authorList>
            <person name="Ferrante I. M."/>
        </authorList>
    </citation>
    <scope>NUCLEOTIDE SEQUENCE [LARGE SCALE GENOMIC DNA]</scope>
    <source>
        <strain evidence="3 4">B856</strain>
    </source>
</reference>